<evidence type="ECO:0000313" key="3">
    <source>
        <dbReference type="Proteomes" id="UP000489600"/>
    </source>
</evidence>
<organism evidence="2 3">
    <name type="scientific">Arabis nemorensis</name>
    <dbReference type="NCBI Taxonomy" id="586526"/>
    <lineage>
        <taxon>Eukaryota</taxon>
        <taxon>Viridiplantae</taxon>
        <taxon>Streptophyta</taxon>
        <taxon>Embryophyta</taxon>
        <taxon>Tracheophyta</taxon>
        <taxon>Spermatophyta</taxon>
        <taxon>Magnoliopsida</taxon>
        <taxon>eudicotyledons</taxon>
        <taxon>Gunneridae</taxon>
        <taxon>Pentapetalae</taxon>
        <taxon>rosids</taxon>
        <taxon>malvids</taxon>
        <taxon>Brassicales</taxon>
        <taxon>Brassicaceae</taxon>
        <taxon>Arabideae</taxon>
        <taxon>Arabis</taxon>
    </lineage>
</organism>
<comment type="caution">
    <text evidence="2">The sequence shown here is derived from an EMBL/GenBank/DDBJ whole genome shotgun (WGS) entry which is preliminary data.</text>
</comment>
<keyword evidence="3" id="KW-1185">Reference proteome</keyword>
<dbReference type="Proteomes" id="UP000489600">
    <property type="component" value="Unassembled WGS sequence"/>
</dbReference>
<evidence type="ECO:0000256" key="1">
    <source>
        <dbReference type="SAM" id="MobiDB-lite"/>
    </source>
</evidence>
<dbReference type="EMBL" id="CABITT030000004">
    <property type="protein sequence ID" value="VVB03398.1"/>
    <property type="molecule type" value="Genomic_DNA"/>
</dbReference>
<feature type="region of interest" description="Disordered" evidence="1">
    <location>
        <begin position="129"/>
        <end position="161"/>
    </location>
</feature>
<name>A0A565BPT8_9BRAS</name>
<proteinExistence type="predicted"/>
<reference evidence="2" key="1">
    <citation type="submission" date="2019-07" db="EMBL/GenBank/DDBJ databases">
        <authorList>
            <person name="Dittberner H."/>
        </authorList>
    </citation>
    <scope>NUCLEOTIDE SEQUENCE [LARGE SCALE GENOMIC DNA]</scope>
</reference>
<evidence type="ECO:0000313" key="2">
    <source>
        <dbReference type="EMBL" id="VVB03398.1"/>
    </source>
</evidence>
<protein>
    <submittedName>
        <fullName evidence="2">Uncharacterized protein</fullName>
    </submittedName>
</protein>
<accession>A0A565BPT8</accession>
<gene>
    <name evidence="2" type="ORF">ANE_LOCUS13842</name>
</gene>
<sequence length="161" mass="17446">MNPSNPEESNIVVVAPTTLTGFAPEYPRLLASPSSFGPVLFPLPTPRNSFGPVLVQPPFTPNSCGPVLFPRPTPLNPFGPVLVRSPSTPNRDFRPEIHPDERCMNRTWRMCMCTSLAEEESLRFSGKGRLKVENPPMGSNSPHDGGSYHGGGGEGEAILLH</sequence>
<dbReference type="AlphaFoldDB" id="A0A565BPT8"/>